<evidence type="ECO:0000313" key="2">
    <source>
        <dbReference type="Proteomes" id="UP001499884"/>
    </source>
</evidence>
<evidence type="ECO:0000313" key="1">
    <source>
        <dbReference type="EMBL" id="GAA3712027.1"/>
    </source>
</evidence>
<reference evidence="2" key="1">
    <citation type="journal article" date="2019" name="Int. J. Syst. Evol. Microbiol.">
        <title>The Global Catalogue of Microorganisms (GCM) 10K type strain sequencing project: providing services to taxonomists for standard genome sequencing and annotation.</title>
        <authorList>
            <consortium name="The Broad Institute Genomics Platform"/>
            <consortium name="The Broad Institute Genome Sequencing Center for Infectious Disease"/>
            <person name="Wu L."/>
            <person name="Ma J."/>
        </authorList>
    </citation>
    <scope>NUCLEOTIDE SEQUENCE [LARGE SCALE GENOMIC DNA]</scope>
    <source>
        <strain evidence="2">JCM 30846</strain>
    </source>
</reference>
<protein>
    <submittedName>
        <fullName evidence="1">Uncharacterized protein</fullName>
    </submittedName>
</protein>
<gene>
    <name evidence="1" type="ORF">GCM10023082_07320</name>
</gene>
<dbReference type="RefSeq" id="WP_345640968.1">
    <property type="nucleotide sequence ID" value="NZ_BAABEP010000002.1"/>
</dbReference>
<proteinExistence type="predicted"/>
<dbReference type="Proteomes" id="UP001499884">
    <property type="component" value="Unassembled WGS sequence"/>
</dbReference>
<dbReference type="EMBL" id="BAABEP010000002">
    <property type="protein sequence ID" value="GAA3712027.1"/>
    <property type="molecule type" value="Genomic_DNA"/>
</dbReference>
<keyword evidence="2" id="KW-1185">Reference proteome</keyword>
<comment type="caution">
    <text evidence="1">The sequence shown here is derived from an EMBL/GenBank/DDBJ whole genome shotgun (WGS) entry which is preliminary data.</text>
</comment>
<name>A0ABP7DZ11_9ACTN</name>
<accession>A0ABP7DZ11</accession>
<organism evidence="1 2">
    <name type="scientific">Streptomyces tremellae</name>
    <dbReference type="NCBI Taxonomy" id="1124239"/>
    <lineage>
        <taxon>Bacteria</taxon>
        <taxon>Bacillati</taxon>
        <taxon>Actinomycetota</taxon>
        <taxon>Actinomycetes</taxon>
        <taxon>Kitasatosporales</taxon>
        <taxon>Streptomycetaceae</taxon>
        <taxon>Streptomyces</taxon>
    </lineage>
</organism>
<sequence>MNEALDAIERQMSRLRTEMRTAAESSDSGRLSELHAQLRSAQDAWTALLGTPAGSTVAATRPLKSVREQVLQTLTLIGAPASQKTIRAVHDAFFGGALLSSARMASLRRDEERSFRNSRTTRTYVCPALLTQTFRSARSLLVSSEWPLHQRLIASGSGQVNYLTMAVNLAAAAEGFGDQAREEGHAINALLASIALDIPGVAGGTSVSPARIRAAAQRELDRLLPADQEARSQAAKAGAQLDPTEQMFGIAVPQNT</sequence>